<evidence type="ECO:0000313" key="1">
    <source>
        <dbReference type="Proteomes" id="UP000095286"/>
    </source>
</evidence>
<organism evidence="1 2">
    <name type="scientific">Rhabditophanes sp. KR3021</name>
    <dbReference type="NCBI Taxonomy" id="114890"/>
    <lineage>
        <taxon>Eukaryota</taxon>
        <taxon>Metazoa</taxon>
        <taxon>Ecdysozoa</taxon>
        <taxon>Nematoda</taxon>
        <taxon>Chromadorea</taxon>
        <taxon>Rhabditida</taxon>
        <taxon>Tylenchina</taxon>
        <taxon>Panagrolaimomorpha</taxon>
        <taxon>Strongyloidoidea</taxon>
        <taxon>Alloionematidae</taxon>
        <taxon>Rhabditophanes</taxon>
    </lineage>
</organism>
<accession>A0AC35TM25</accession>
<dbReference type="WBParaSite" id="RSKR_0000219800.1">
    <property type="protein sequence ID" value="RSKR_0000219800.1"/>
    <property type="gene ID" value="RSKR_0000219800"/>
</dbReference>
<proteinExistence type="predicted"/>
<evidence type="ECO:0000313" key="2">
    <source>
        <dbReference type="WBParaSite" id="RSKR_0000219800.1"/>
    </source>
</evidence>
<name>A0AC35TM25_9BILA</name>
<sequence length="308" mass="34785">MPDRIGLLYERNGTHEGDYLVSDGTHDRSKSLGKIIAWNGRKTVPSSWWSTTQASMINGTDGGLVHPYVTKDERIYIFSTFICRSIYLTFQKEFDYEGVNAYKFGVPKDAWNYEKPEHTGYCHKTTKVYFDHQTPGCLPNGLMDLSRCLKRCLARMGAGKPDIVASMPNFYDAPDSVRNMIEGLDEPNAESDQIYLVVEPRLGTLLKASRRLQVNFGIHSGANISNFAYPRMKAGIIPVITLRENIKIDASNLDEIKERLYKVEETAFWTSCLAIMIGSLLIAIGIMCCCCFHRSRTMGTIKIHDQSI</sequence>
<dbReference type="Proteomes" id="UP000095286">
    <property type="component" value="Unplaced"/>
</dbReference>
<reference evidence="2" key="1">
    <citation type="submission" date="2016-11" db="UniProtKB">
        <authorList>
            <consortium name="WormBaseParasite"/>
        </authorList>
    </citation>
    <scope>IDENTIFICATION</scope>
    <source>
        <strain evidence="2">KR3021</strain>
    </source>
</reference>
<protein>
    <submittedName>
        <fullName evidence="2">Glycoprotein</fullName>
    </submittedName>
</protein>